<reference evidence="1" key="2">
    <citation type="journal article" date="2015" name="Fish Shellfish Immunol.">
        <title>Early steps in the European eel (Anguilla anguilla)-Vibrio vulnificus interaction in the gills: Role of the RtxA13 toxin.</title>
        <authorList>
            <person name="Callol A."/>
            <person name="Pajuelo D."/>
            <person name="Ebbesson L."/>
            <person name="Teles M."/>
            <person name="MacKenzie S."/>
            <person name="Amaro C."/>
        </authorList>
    </citation>
    <scope>NUCLEOTIDE SEQUENCE</scope>
</reference>
<protein>
    <submittedName>
        <fullName evidence="1">Uncharacterized protein</fullName>
    </submittedName>
</protein>
<name>A0A0E9PBT0_ANGAN</name>
<organism evidence="1">
    <name type="scientific">Anguilla anguilla</name>
    <name type="common">European freshwater eel</name>
    <name type="synonym">Muraena anguilla</name>
    <dbReference type="NCBI Taxonomy" id="7936"/>
    <lineage>
        <taxon>Eukaryota</taxon>
        <taxon>Metazoa</taxon>
        <taxon>Chordata</taxon>
        <taxon>Craniata</taxon>
        <taxon>Vertebrata</taxon>
        <taxon>Euteleostomi</taxon>
        <taxon>Actinopterygii</taxon>
        <taxon>Neopterygii</taxon>
        <taxon>Teleostei</taxon>
        <taxon>Anguilliformes</taxon>
        <taxon>Anguillidae</taxon>
        <taxon>Anguilla</taxon>
    </lineage>
</organism>
<sequence length="34" mass="3947">MLQETVIRKLSAKMSWETCQRRVPAHFSGKKIAD</sequence>
<accession>A0A0E9PBT0</accession>
<reference evidence="1" key="1">
    <citation type="submission" date="2014-11" db="EMBL/GenBank/DDBJ databases">
        <authorList>
            <person name="Amaro Gonzalez C."/>
        </authorList>
    </citation>
    <scope>NUCLEOTIDE SEQUENCE</scope>
</reference>
<dbReference type="EMBL" id="GBXM01106436">
    <property type="protein sequence ID" value="JAH02141.1"/>
    <property type="molecule type" value="Transcribed_RNA"/>
</dbReference>
<evidence type="ECO:0000313" key="1">
    <source>
        <dbReference type="EMBL" id="JAH02141.1"/>
    </source>
</evidence>
<proteinExistence type="predicted"/>
<dbReference type="AlphaFoldDB" id="A0A0E9PBT0"/>